<accession>A0A4Z1PCZ0</accession>
<dbReference type="SUPFAM" id="SSF53335">
    <property type="entry name" value="S-adenosyl-L-methionine-dependent methyltransferases"/>
    <property type="match status" value="1"/>
</dbReference>
<keyword evidence="3 12" id="KW-0808">Transferase</keyword>
<evidence type="ECO:0000313" key="15">
    <source>
        <dbReference type="Proteomes" id="UP000298493"/>
    </source>
</evidence>
<protein>
    <recommendedName>
        <fullName evidence="7">tRNA (guanine(26)-N(2))-dimethyltransferase</fullName>
        <ecNumber evidence="7">2.1.1.216</ecNumber>
    </recommendedName>
    <alternativeName>
        <fullName evidence="10">tRNA 2,2-dimethylguanosine-26 methyltransferase</fullName>
    </alternativeName>
    <alternativeName>
        <fullName evidence="9">tRNA(guanine-26,N(2)-N(2)) methyltransferase</fullName>
    </alternativeName>
    <alternativeName>
        <fullName evidence="11">tRNA(m(2,2)G26)dimethyltransferase</fullName>
    </alternativeName>
</protein>
<evidence type="ECO:0000256" key="11">
    <source>
        <dbReference type="ARBA" id="ARBA00083299"/>
    </source>
</evidence>
<reference evidence="14 15" key="1">
    <citation type="submission" date="2019-04" db="EMBL/GenBank/DDBJ databases">
        <title>High contiguity whole genome sequence and gene annotation resource for two Venturia nashicola isolates.</title>
        <authorList>
            <person name="Prokchorchik M."/>
            <person name="Won K."/>
            <person name="Lee Y."/>
            <person name="Choi E.D."/>
            <person name="Segonzac C."/>
            <person name="Sohn K.H."/>
        </authorList>
    </citation>
    <scope>NUCLEOTIDE SEQUENCE [LARGE SCALE GENOMIC DNA]</scope>
    <source>
        <strain evidence="14 15">PRI2</strain>
    </source>
</reference>
<feature type="region of interest" description="Disordered" evidence="13">
    <location>
        <begin position="676"/>
        <end position="700"/>
    </location>
</feature>
<comment type="catalytic activity">
    <reaction evidence="8">
        <text>guanosine(26) in tRNA + 2 S-adenosyl-L-methionine = N(2)-dimethylguanosine(26) in tRNA + 2 S-adenosyl-L-homocysteine + 2 H(+)</text>
        <dbReference type="Rhea" id="RHEA:43140"/>
        <dbReference type="Rhea" id="RHEA-COMP:10359"/>
        <dbReference type="Rhea" id="RHEA-COMP:10360"/>
        <dbReference type="ChEBI" id="CHEBI:15378"/>
        <dbReference type="ChEBI" id="CHEBI:57856"/>
        <dbReference type="ChEBI" id="CHEBI:59789"/>
        <dbReference type="ChEBI" id="CHEBI:74269"/>
        <dbReference type="ChEBI" id="CHEBI:74513"/>
        <dbReference type="EC" id="2.1.1.216"/>
    </reaction>
</comment>
<comment type="similarity">
    <text evidence="12">Belongs to the class I-like SAM-binding methyltransferase superfamily. Trm1 family.</text>
</comment>
<dbReference type="GO" id="GO:0000049">
    <property type="term" value="F:tRNA binding"/>
    <property type="evidence" value="ECO:0007669"/>
    <property type="project" value="UniProtKB-UniRule"/>
</dbReference>
<dbReference type="FunFam" id="3.40.50.150:FF:000051">
    <property type="entry name" value="tRNA (guanine(26)-N(2))-dimethyltransferase"/>
    <property type="match status" value="1"/>
</dbReference>
<dbReference type="Gene3D" id="3.40.50.150">
    <property type="entry name" value="Vaccinia Virus protein VP39"/>
    <property type="match status" value="1"/>
</dbReference>
<dbReference type="PROSITE" id="PS51626">
    <property type="entry name" value="SAM_MT_TRM1"/>
    <property type="match status" value="1"/>
</dbReference>
<evidence type="ECO:0000256" key="12">
    <source>
        <dbReference type="PROSITE-ProRule" id="PRU00958"/>
    </source>
</evidence>
<dbReference type="AlphaFoldDB" id="A0A4Z1PCZ0"/>
<dbReference type="GO" id="GO:0002940">
    <property type="term" value="P:tRNA N2-guanine methylation"/>
    <property type="evidence" value="ECO:0007669"/>
    <property type="project" value="TreeGrafter"/>
</dbReference>
<dbReference type="EC" id="2.1.1.216" evidence="7"/>
<dbReference type="InterPro" id="IPR002905">
    <property type="entry name" value="Trm1"/>
</dbReference>
<keyword evidence="6 12" id="KW-0694">RNA-binding</keyword>
<dbReference type="GO" id="GO:0160104">
    <property type="term" value="F:tRNA (guanine(26)-N2)-dimethyltransferase activity"/>
    <property type="evidence" value="ECO:0007669"/>
    <property type="project" value="UniProtKB-EC"/>
</dbReference>
<evidence type="ECO:0000256" key="3">
    <source>
        <dbReference type="ARBA" id="ARBA00022679"/>
    </source>
</evidence>
<evidence type="ECO:0000256" key="8">
    <source>
        <dbReference type="ARBA" id="ARBA00051897"/>
    </source>
</evidence>
<feature type="region of interest" description="Disordered" evidence="13">
    <location>
        <begin position="1"/>
        <end position="31"/>
    </location>
</feature>
<dbReference type="InterPro" id="IPR029063">
    <property type="entry name" value="SAM-dependent_MTases_sf"/>
</dbReference>
<dbReference type="EMBL" id="SNSC02000004">
    <property type="protein sequence ID" value="TID25169.1"/>
    <property type="molecule type" value="Genomic_DNA"/>
</dbReference>
<sequence>MDNSVPAHSQEPHNSGNSAIISPASISDPPSANQRILHDGKVYTTIKEGLAYVLIPPDAPLSQDPSLSKGEGPAQSVFYNPIQQYNRDLTVLAIRAFGEAFVAEKLAKAAELRDRRRKKAANKLNKRKGKGQETEAQGERNKRKLRETEIEGAAEQPPAKKSKANRNSTSDLLDDDIPDEDLLACEATLPTQPSQPPQPSHPSQPVDAIPRDTVKEQEPLEEWRPPFQILDALSATGLRALRYAQELPFVTSVTANDLSPKAVEMIAVNIKHNKLEDKIKTSTGNAMAHMYSLVGQEGKGGPGPKYEVIDIDPYGTAVPFLDAAIQALSNGGLLCVTCTDSGVFNSIGYSEKTFSLYGGLPIKGEHCHEAGLRLILHAINSSAAKYGISVEPLLSLSIDYYARVFVRVRRSPAEVKFHSSKTMMVYSCDHGCGAWETQFLGRAVAQTSKNGQVSYKHGSAQGPITSPLCEHCGSKMHIAGPMYGGPLHNPSFVDKMLELLPSLDKSTYKTLDRIEGMLQTAYDEMHMFDSGELLTKVQGSEKRVEASYLHVKEAAIDHHPFYVVPSALSRIIHCQAPSDAQLRGALRGLGYKALKSHAKPGTIKTDAPWTAIWEIMREWVRQKCPLKEGTLKEGMPGFKIMAKATEVGFEFGGYSAESHGGWYSVAEELLMLDSQKERNRDESASEADKKEAQGIVFDEELGADKQTKRLVRYQMNPRANWGPMSRAK</sequence>
<name>A0A4Z1PCZ0_9PEZI</name>
<feature type="region of interest" description="Disordered" evidence="13">
    <location>
        <begin position="189"/>
        <end position="208"/>
    </location>
</feature>
<feature type="compositionally biased region" description="Basic residues" evidence="13">
    <location>
        <begin position="115"/>
        <end position="129"/>
    </location>
</feature>
<feature type="compositionally biased region" description="Pro residues" evidence="13">
    <location>
        <begin position="193"/>
        <end position="202"/>
    </location>
</feature>
<feature type="compositionally biased region" description="Low complexity" evidence="13">
    <location>
        <begin position="14"/>
        <end position="31"/>
    </location>
</feature>
<evidence type="ECO:0000256" key="6">
    <source>
        <dbReference type="ARBA" id="ARBA00022884"/>
    </source>
</evidence>
<keyword evidence="4 12" id="KW-0949">S-adenosyl-L-methionine</keyword>
<feature type="compositionally biased region" description="Basic and acidic residues" evidence="13">
    <location>
        <begin position="130"/>
        <end position="140"/>
    </location>
</feature>
<organism evidence="14 15">
    <name type="scientific">Venturia nashicola</name>
    <dbReference type="NCBI Taxonomy" id="86259"/>
    <lineage>
        <taxon>Eukaryota</taxon>
        <taxon>Fungi</taxon>
        <taxon>Dikarya</taxon>
        <taxon>Ascomycota</taxon>
        <taxon>Pezizomycotina</taxon>
        <taxon>Dothideomycetes</taxon>
        <taxon>Pleosporomycetidae</taxon>
        <taxon>Venturiales</taxon>
        <taxon>Venturiaceae</taxon>
        <taxon>Venturia</taxon>
    </lineage>
</organism>
<dbReference type="STRING" id="86259.A0A4Z1PCZ0"/>
<dbReference type="PANTHER" id="PTHR10631:SF3">
    <property type="entry name" value="TRNA (GUANINE(26)-N(2))-DIMETHYLTRANSFERASE"/>
    <property type="match status" value="1"/>
</dbReference>
<dbReference type="NCBIfam" id="TIGR00308">
    <property type="entry name" value="TRM1"/>
    <property type="match status" value="1"/>
</dbReference>
<keyword evidence="1 12" id="KW-0820">tRNA-binding</keyword>
<evidence type="ECO:0000256" key="13">
    <source>
        <dbReference type="SAM" id="MobiDB-lite"/>
    </source>
</evidence>
<dbReference type="Gene3D" id="3.30.56.70">
    <property type="entry name" value="N2,N2-dimethylguanosine tRNA methyltransferase, C-terminal domain"/>
    <property type="match status" value="1"/>
</dbReference>
<evidence type="ECO:0000313" key="14">
    <source>
        <dbReference type="EMBL" id="TID25169.1"/>
    </source>
</evidence>
<feature type="compositionally biased region" description="Basic and acidic residues" evidence="13">
    <location>
        <begin position="676"/>
        <end position="692"/>
    </location>
</feature>
<dbReference type="CDD" id="cd02440">
    <property type="entry name" value="AdoMet_MTases"/>
    <property type="match status" value="1"/>
</dbReference>
<evidence type="ECO:0000256" key="10">
    <source>
        <dbReference type="ARBA" id="ARBA00082896"/>
    </source>
</evidence>
<evidence type="ECO:0000256" key="9">
    <source>
        <dbReference type="ARBA" id="ARBA00077143"/>
    </source>
</evidence>
<dbReference type="InterPro" id="IPR042296">
    <property type="entry name" value="tRNA_met_Trm1_C"/>
</dbReference>
<dbReference type="Proteomes" id="UP000298493">
    <property type="component" value="Unassembled WGS sequence"/>
</dbReference>
<dbReference type="FunFam" id="3.30.56.70:FF:000001">
    <property type="entry name" value="tRNA (guanine(26)-N(2))-dimethyltransferase"/>
    <property type="match status" value="1"/>
</dbReference>
<keyword evidence="15" id="KW-1185">Reference proteome</keyword>
<evidence type="ECO:0000256" key="7">
    <source>
        <dbReference type="ARBA" id="ARBA00039099"/>
    </source>
</evidence>
<proteinExistence type="inferred from homology"/>
<gene>
    <name evidence="14" type="ORF">E6O75_ATG04374</name>
</gene>
<keyword evidence="5 12" id="KW-0819">tRNA processing</keyword>
<keyword evidence="2 12" id="KW-0489">Methyltransferase</keyword>
<evidence type="ECO:0000256" key="2">
    <source>
        <dbReference type="ARBA" id="ARBA00022603"/>
    </source>
</evidence>
<evidence type="ECO:0000256" key="5">
    <source>
        <dbReference type="ARBA" id="ARBA00022694"/>
    </source>
</evidence>
<dbReference type="GO" id="GO:0005634">
    <property type="term" value="C:nucleus"/>
    <property type="evidence" value="ECO:0007669"/>
    <property type="project" value="TreeGrafter"/>
</dbReference>
<comment type="caution">
    <text evidence="14">The sequence shown here is derived from an EMBL/GenBank/DDBJ whole genome shotgun (WGS) entry which is preliminary data.</text>
</comment>
<evidence type="ECO:0000256" key="4">
    <source>
        <dbReference type="ARBA" id="ARBA00022691"/>
    </source>
</evidence>
<dbReference type="Pfam" id="PF02005">
    <property type="entry name" value="TRM"/>
    <property type="match status" value="2"/>
</dbReference>
<feature type="region of interest" description="Disordered" evidence="13">
    <location>
        <begin position="111"/>
        <end position="177"/>
    </location>
</feature>
<evidence type="ECO:0000256" key="1">
    <source>
        <dbReference type="ARBA" id="ARBA00022555"/>
    </source>
</evidence>
<dbReference type="PANTHER" id="PTHR10631">
    <property type="entry name" value="N 2 ,N 2 -DIMETHYLGUANOSINE TRNA METHYLTRANSFERASE"/>
    <property type="match status" value="1"/>
</dbReference>